<dbReference type="EMBL" id="VDEP01000313">
    <property type="protein sequence ID" value="KAA1105074.1"/>
    <property type="molecule type" value="Genomic_DNA"/>
</dbReference>
<keyword evidence="2" id="KW-0472">Membrane</keyword>
<proteinExistence type="predicted"/>
<feature type="region of interest" description="Disordered" evidence="1">
    <location>
        <begin position="76"/>
        <end position="111"/>
    </location>
</feature>
<evidence type="ECO:0000313" key="4">
    <source>
        <dbReference type="Proteomes" id="UP000325313"/>
    </source>
</evidence>
<keyword evidence="2" id="KW-0812">Transmembrane</keyword>
<evidence type="ECO:0000256" key="1">
    <source>
        <dbReference type="SAM" id="MobiDB-lite"/>
    </source>
</evidence>
<protein>
    <submittedName>
        <fullName evidence="3">Uncharacterized protein</fullName>
    </submittedName>
</protein>
<sequence length="111" mass="12060">MLVCSLRKNPPSPSTSAFLLRRSTPAVRPVLPRLLSTESARTTTAKRSAPSPWLFFAIFTAGCSTFVYITHKRSLNDSDPRLRSKALPSFGGAPTVVPSDRPDASSTRQQA</sequence>
<evidence type="ECO:0000313" key="3">
    <source>
        <dbReference type="EMBL" id="KAA1105074.1"/>
    </source>
</evidence>
<feature type="transmembrane region" description="Helical" evidence="2">
    <location>
        <begin position="53"/>
        <end position="71"/>
    </location>
</feature>
<accession>A0A5B0PW29</accession>
<dbReference type="Proteomes" id="UP000325313">
    <property type="component" value="Unassembled WGS sequence"/>
</dbReference>
<comment type="caution">
    <text evidence="3">The sequence shown here is derived from an EMBL/GenBank/DDBJ whole genome shotgun (WGS) entry which is preliminary data.</text>
</comment>
<organism evidence="3 4">
    <name type="scientific">Puccinia graminis f. sp. tritici</name>
    <dbReference type="NCBI Taxonomy" id="56615"/>
    <lineage>
        <taxon>Eukaryota</taxon>
        <taxon>Fungi</taxon>
        <taxon>Dikarya</taxon>
        <taxon>Basidiomycota</taxon>
        <taxon>Pucciniomycotina</taxon>
        <taxon>Pucciniomycetes</taxon>
        <taxon>Pucciniales</taxon>
        <taxon>Pucciniaceae</taxon>
        <taxon>Puccinia</taxon>
    </lineage>
</organism>
<gene>
    <name evidence="3" type="ORF">PGTUg99_017197</name>
</gene>
<name>A0A5B0PW29_PUCGR</name>
<evidence type="ECO:0000256" key="2">
    <source>
        <dbReference type="SAM" id="Phobius"/>
    </source>
</evidence>
<reference evidence="3 4" key="1">
    <citation type="submission" date="2019-05" db="EMBL/GenBank/DDBJ databases">
        <title>Emergence of the Ug99 lineage of the wheat stem rust pathogen through somatic hybridization.</title>
        <authorList>
            <person name="Li F."/>
            <person name="Upadhyaya N.M."/>
            <person name="Sperschneider J."/>
            <person name="Matny O."/>
            <person name="Nguyen-Phuc H."/>
            <person name="Mago R."/>
            <person name="Raley C."/>
            <person name="Miller M.E."/>
            <person name="Silverstein K.A.T."/>
            <person name="Henningsen E."/>
            <person name="Hirsch C.D."/>
            <person name="Visser B."/>
            <person name="Pretorius Z.A."/>
            <person name="Steffenson B.J."/>
            <person name="Schwessinger B."/>
            <person name="Dodds P.N."/>
            <person name="Figueroa M."/>
        </authorList>
    </citation>
    <scope>NUCLEOTIDE SEQUENCE [LARGE SCALE GENOMIC DNA]</scope>
    <source>
        <strain evidence="3 4">Ug99</strain>
    </source>
</reference>
<keyword evidence="2" id="KW-1133">Transmembrane helix</keyword>
<dbReference type="AlphaFoldDB" id="A0A5B0PW29"/>